<feature type="transmembrane region" description="Helical" evidence="1">
    <location>
        <begin position="7"/>
        <end position="25"/>
    </location>
</feature>
<evidence type="ECO:0000313" key="2">
    <source>
        <dbReference type="EMBL" id="KOF91926.1"/>
    </source>
</evidence>
<sequence length="73" mass="8680">MYAQEQMYIYFHIYTNVWVCGRVHVLQLRLSLSLSLSLSLHTNAYPIRMACFFSIIPYFNIFFPYYQMPVATG</sequence>
<dbReference type="EMBL" id="KQ417455">
    <property type="protein sequence ID" value="KOF91926.1"/>
    <property type="molecule type" value="Genomic_DNA"/>
</dbReference>
<name>A0A0L8HRS8_OCTBM</name>
<gene>
    <name evidence="2" type="ORF">OCBIM_22007871mg</name>
</gene>
<reference evidence="2" key="1">
    <citation type="submission" date="2015-07" db="EMBL/GenBank/DDBJ databases">
        <title>MeaNS - Measles Nucleotide Surveillance Program.</title>
        <authorList>
            <person name="Tran T."/>
            <person name="Druce J."/>
        </authorList>
    </citation>
    <scope>NUCLEOTIDE SEQUENCE</scope>
    <source>
        <strain evidence="2">UCB-OBI-ISO-001</strain>
        <tissue evidence="2">Gonad</tissue>
    </source>
</reference>
<accession>A0A0L8HRS8</accession>
<keyword evidence="1" id="KW-0812">Transmembrane</keyword>
<evidence type="ECO:0000256" key="1">
    <source>
        <dbReference type="SAM" id="Phobius"/>
    </source>
</evidence>
<proteinExistence type="predicted"/>
<keyword evidence="1" id="KW-0472">Membrane</keyword>
<keyword evidence="1" id="KW-1133">Transmembrane helix</keyword>
<protein>
    <submittedName>
        <fullName evidence="2">Uncharacterized protein</fullName>
    </submittedName>
</protein>
<dbReference type="AlphaFoldDB" id="A0A0L8HRS8"/>
<organism evidence="2">
    <name type="scientific">Octopus bimaculoides</name>
    <name type="common">California two-spotted octopus</name>
    <dbReference type="NCBI Taxonomy" id="37653"/>
    <lineage>
        <taxon>Eukaryota</taxon>
        <taxon>Metazoa</taxon>
        <taxon>Spiralia</taxon>
        <taxon>Lophotrochozoa</taxon>
        <taxon>Mollusca</taxon>
        <taxon>Cephalopoda</taxon>
        <taxon>Coleoidea</taxon>
        <taxon>Octopodiformes</taxon>
        <taxon>Octopoda</taxon>
        <taxon>Incirrata</taxon>
        <taxon>Octopodidae</taxon>
        <taxon>Octopus</taxon>
    </lineage>
</organism>
<feature type="transmembrane region" description="Helical" evidence="1">
    <location>
        <begin position="45"/>
        <end position="66"/>
    </location>
</feature>